<evidence type="ECO:0000256" key="2">
    <source>
        <dbReference type="SAM" id="Phobius"/>
    </source>
</evidence>
<keyword evidence="2" id="KW-1133">Transmembrane helix</keyword>
<dbReference type="EMBL" id="BKAG01000011">
    <property type="protein sequence ID" value="GEP42639.1"/>
    <property type="molecule type" value="Genomic_DNA"/>
</dbReference>
<name>A0A512M7D0_9BACT</name>
<dbReference type="InterPro" id="IPR011990">
    <property type="entry name" value="TPR-like_helical_dom_sf"/>
</dbReference>
<reference evidence="4 5" key="1">
    <citation type="submission" date="2019-07" db="EMBL/GenBank/DDBJ databases">
        <title>Whole genome shotgun sequence of Brevifollis gellanilyticus NBRC 108608.</title>
        <authorList>
            <person name="Hosoyama A."/>
            <person name="Uohara A."/>
            <person name="Ohji S."/>
            <person name="Ichikawa N."/>
        </authorList>
    </citation>
    <scope>NUCLEOTIDE SEQUENCE [LARGE SCALE GENOMIC DNA]</scope>
    <source>
        <strain evidence="4 5">NBRC 108608</strain>
    </source>
</reference>
<keyword evidence="5" id="KW-1185">Reference proteome</keyword>
<accession>A0A512M7D0</accession>
<evidence type="ECO:0000256" key="1">
    <source>
        <dbReference type="SAM" id="MobiDB-lite"/>
    </source>
</evidence>
<dbReference type="Pfam" id="PF07584">
    <property type="entry name" value="BatA"/>
    <property type="match status" value="1"/>
</dbReference>
<dbReference type="InterPro" id="IPR036465">
    <property type="entry name" value="vWFA_dom_sf"/>
</dbReference>
<proteinExistence type="predicted"/>
<dbReference type="InterPro" id="IPR050768">
    <property type="entry name" value="UPF0353/GerABKA_families"/>
</dbReference>
<keyword evidence="2" id="KW-0812">Transmembrane</keyword>
<comment type="caution">
    <text evidence="4">The sequence shown here is derived from an EMBL/GenBank/DDBJ whole genome shotgun (WGS) entry which is preliminary data.</text>
</comment>
<keyword evidence="2" id="KW-0472">Membrane</keyword>
<gene>
    <name evidence="4" type="ORF">BGE01nite_19300</name>
</gene>
<dbReference type="InterPro" id="IPR002035">
    <property type="entry name" value="VWF_A"/>
</dbReference>
<dbReference type="SUPFAM" id="SSF48452">
    <property type="entry name" value="TPR-like"/>
    <property type="match status" value="1"/>
</dbReference>
<dbReference type="SUPFAM" id="SSF53300">
    <property type="entry name" value="vWA-like"/>
    <property type="match status" value="1"/>
</dbReference>
<feature type="compositionally biased region" description="Basic and acidic residues" evidence="1">
    <location>
        <begin position="595"/>
        <end position="613"/>
    </location>
</feature>
<sequence length="659" mass="72352">MSFLAIKFLYFLLLLPALVALKLWADWRARRVQEMFAAPRLRAELITGVSSGRTWFIFALQLLSLAAFIVALARPVWGEDKVVQQESGRNIIIAIDTSRSMLANDVVPDRLTRAKLAIQDLLPALKNDRVGLIAFAGNAYLQAPLTTDHDAVIEAVQSLDFTSVPRGGSELGRALKLAIDTFEKSPARNHGLILFSDGGEPDAEIAAYAQMAAKKNILVLTVGVGTEGGALIPDPDPERTGDFVRDNEGNVVKTKLEPGALQEIATVTRGRYLKLGSQPLAEGVVRDLVTSLQAQTNAARELVKPIERFYWPLSIGVLLLLLAWFIRPSARMKTTSSAPVFALLVTMALGPDAQAAEGSWLSAIFSSKKTEPAAAHQAFEKGDFEDAAKLYDELLKGKGPARQHEQYAFGLGASAHQLKDYDRAVGGFSQALESTDSTIQNHAHRGLAHSLYDQGDKALAKQPKFSLKAWRDSVKHFDASLAIDPANKEVKENREFVQKRLDQLQQQLNQQQQKGGKGNKGDKKKGQKGEKGEKGENGEDQDGEKGENGEQEGEGEGDEDKSRKESLGKKEGEEEGKGAGDKEKEKEGQLQAGEQGKDESPEARESRERREAEMAENQENEATGFSRNEARSFLRTYADDQKKAMIVRPRDQPVKGKDW</sequence>
<feature type="compositionally biased region" description="Basic and acidic residues" evidence="1">
    <location>
        <begin position="628"/>
        <end position="659"/>
    </location>
</feature>
<feature type="compositionally biased region" description="Basic and acidic residues" evidence="1">
    <location>
        <begin position="527"/>
        <end position="548"/>
    </location>
</feature>
<dbReference type="Gene3D" id="3.40.50.410">
    <property type="entry name" value="von Willebrand factor, type A domain"/>
    <property type="match status" value="1"/>
</dbReference>
<feature type="transmembrane region" description="Helical" evidence="2">
    <location>
        <begin position="55"/>
        <end position="77"/>
    </location>
</feature>
<dbReference type="Proteomes" id="UP000321577">
    <property type="component" value="Unassembled WGS sequence"/>
</dbReference>
<feature type="compositionally biased region" description="Basic and acidic residues" evidence="1">
    <location>
        <begin position="560"/>
        <end position="588"/>
    </location>
</feature>
<dbReference type="PANTHER" id="PTHR22550:SF14">
    <property type="entry name" value="VWFA DOMAIN-CONTAINING PROTEIN"/>
    <property type="match status" value="1"/>
</dbReference>
<dbReference type="OrthoDB" id="9807628at2"/>
<evidence type="ECO:0000313" key="4">
    <source>
        <dbReference type="EMBL" id="GEP42639.1"/>
    </source>
</evidence>
<feature type="region of interest" description="Disordered" evidence="1">
    <location>
        <begin position="506"/>
        <end position="659"/>
    </location>
</feature>
<evidence type="ECO:0000259" key="3">
    <source>
        <dbReference type="PROSITE" id="PS50234"/>
    </source>
</evidence>
<dbReference type="PANTHER" id="PTHR22550">
    <property type="entry name" value="SPORE GERMINATION PROTEIN"/>
    <property type="match status" value="1"/>
</dbReference>
<dbReference type="PROSITE" id="PS50234">
    <property type="entry name" value="VWFA"/>
    <property type="match status" value="1"/>
</dbReference>
<feature type="transmembrane region" description="Helical" evidence="2">
    <location>
        <begin position="309"/>
        <end position="326"/>
    </location>
</feature>
<dbReference type="RefSeq" id="WP_146850233.1">
    <property type="nucleotide sequence ID" value="NZ_BKAG01000011.1"/>
</dbReference>
<protein>
    <recommendedName>
        <fullName evidence="3">VWFA domain-containing protein</fullName>
    </recommendedName>
</protein>
<organism evidence="4 5">
    <name type="scientific">Brevifollis gellanilyticus</name>
    <dbReference type="NCBI Taxonomy" id="748831"/>
    <lineage>
        <taxon>Bacteria</taxon>
        <taxon>Pseudomonadati</taxon>
        <taxon>Verrucomicrobiota</taxon>
        <taxon>Verrucomicrobiia</taxon>
        <taxon>Verrucomicrobiales</taxon>
        <taxon>Verrucomicrobiaceae</taxon>
    </lineage>
</organism>
<feature type="compositionally biased region" description="Acidic residues" evidence="1">
    <location>
        <begin position="549"/>
        <end position="559"/>
    </location>
</feature>
<feature type="domain" description="VWFA" evidence="3">
    <location>
        <begin position="90"/>
        <end position="225"/>
    </location>
</feature>
<dbReference type="InterPro" id="IPR024163">
    <property type="entry name" value="Aerotolerance_reg_N"/>
</dbReference>
<dbReference type="AlphaFoldDB" id="A0A512M7D0"/>
<dbReference type="Gene3D" id="1.25.40.10">
    <property type="entry name" value="Tetratricopeptide repeat domain"/>
    <property type="match status" value="1"/>
</dbReference>
<evidence type="ECO:0000313" key="5">
    <source>
        <dbReference type="Proteomes" id="UP000321577"/>
    </source>
</evidence>
<dbReference type="SMART" id="SM00327">
    <property type="entry name" value="VWA"/>
    <property type="match status" value="1"/>
</dbReference>
<dbReference type="Pfam" id="PF13519">
    <property type="entry name" value="VWA_2"/>
    <property type="match status" value="1"/>
</dbReference>